<dbReference type="AlphaFoldDB" id="A0A918WZR6"/>
<proteinExistence type="predicted"/>
<evidence type="ECO:0000313" key="2">
    <source>
        <dbReference type="Proteomes" id="UP000638353"/>
    </source>
</evidence>
<organism evidence="1 2">
    <name type="scientific">Streptomyces finlayi</name>
    <dbReference type="NCBI Taxonomy" id="67296"/>
    <lineage>
        <taxon>Bacteria</taxon>
        <taxon>Bacillati</taxon>
        <taxon>Actinomycetota</taxon>
        <taxon>Actinomycetes</taxon>
        <taxon>Kitasatosporales</taxon>
        <taxon>Streptomycetaceae</taxon>
        <taxon>Streptomyces</taxon>
    </lineage>
</organism>
<accession>A0A918WZR6</accession>
<dbReference type="Proteomes" id="UP000638353">
    <property type="component" value="Unassembled WGS sequence"/>
</dbReference>
<sequence>MREEAAARVRAYRYVGPPELRALARTGRTIRSAADFAAWAAGRDAEEFAEPFTYVVDAEGVLRLAPRRSEHVACAGGGAVLGAGEMSFRTENGRWAVDEVTNQSTGYCPDPARSWPAVAEALDRAGTPRPPGFTYEVIFRRCVACAQVNVVRDAHFACVFCEEDLPQEWNVDV</sequence>
<comment type="caution">
    <text evidence="1">The sequence shown here is derived from an EMBL/GenBank/DDBJ whole genome shotgun (WGS) entry which is preliminary data.</text>
</comment>
<gene>
    <name evidence="1" type="ORF">GCM10010334_42100</name>
</gene>
<reference evidence="1" key="1">
    <citation type="journal article" date="2014" name="Int. J. Syst. Evol. Microbiol.">
        <title>Complete genome sequence of Corynebacterium casei LMG S-19264T (=DSM 44701T), isolated from a smear-ripened cheese.</title>
        <authorList>
            <consortium name="US DOE Joint Genome Institute (JGI-PGF)"/>
            <person name="Walter F."/>
            <person name="Albersmeier A."/>
            <person name="Kalinowski J."/>
            <person name="Ruckert C."/>
        </authorList>
    </citation>
    <scope>NUCLEOTIDE SEQUENCE</scope>
    <source>
        <strain evidence="1">JCM 4637</strain>
    </source>
</reference>
<reference evidence="1" key="2">
    <citation type="submission" date="2020-09" db="EMBL/GenBank/DDBJ databases">
        <authorList>
            <person name="Sun Q."/>
            <person name="Ohkuma M."/>
        </authorList>
    </citation>
    <scope>NUCLEOTIDE SEQUENCE</scope>
    <source>
        <strain evidence="1">JCM 4637</strain>
    </source>
</reference>
<dbReference type="EMBL" id="BMVC01000008">
    <property type="protein sequence ID" value="GHC99024.1"/>
    <property type="molecule type" value="Genomic_DNA"/>
</dbReference>
<name>A0A918WZR6_9ACTN</name>
<protein>
    <submittedName>
        <fullName evidence="1">Uncharacterized protein</fullName>
    </submittedName>
</protein>
<evidence type="ECO:0000313" key="1">
    <source>
        <dbReference type="EMBL" id="GHC99024.1"/>
    </source>
</evidence>